<dbReference type="AlphaFoldDB" id="A0A1H6HNN5"/>
<dbReference type="OrthoDB" id="5405464at2"/>
<organism evidence="2 3">
    <name type="scientific">Magnetospirillum fulvum</name>
    <name type="common">Rhodospirillum fulvum</name>
    <dbReference type="NCBI Taxonomy" id="1082"/>
    <lineage>
        <taxon>Bacteria</taxon>
        <taxon>Pseudomonadati</taxon>
        <taxon>Pseudomonadota</taxon>
        <taxon>Alphaproteobacteria</taxon>
        <taxon>Rhodospirillales</taxon>
        <taxon>Rhodospirillaceae</taxon>
        <taxon>Magnetospirillum</taxon>
    </lineage>
</organism>
<evidence type="ECO:0000256" key="1">
    <source>
        <dbReference type="SAM" id="Phobius"/>
    </source>
</evidence>
<feature type="transmembrane region" description="Helical" evidence="1">
    <location>
        <begin position="62"/>
        <end position="94"/>
    </location>
</feature>
<name>A0A1H6HNN5_MAGFU</name>
<accession>A0A1H6HNN5</accession>
<keyword evidence="1" id="KW-0472">Membrane</keyword>
<evidence type="ECO:0000313" key="2">
    <source>
        <dbReference type="EMBL" id="SEH35710.1"/>
    </source>
</evidence>
<sequence length="118" mass="13477">MNTEVEKSPNFLTTINIVYLLYLVGLLLPVTGLIGVVVAYVNRDRTSDDWTQSHYRFQIRTFWIGALWLAIGLALATIMIGYVIVLFWAVWLIIRAVKGIKFSNLKQPLPDEASWMFG</sequence>
<proteinExistence type="predicted"/>
<keyword evidence="1" id="KW-1133">Transmembrane helix</keyword>
<reference evidence="3" key="1">
    <citation type="submission" date="2016-10" db="EMBL/GenBank/DDBJ databases">
        <authorList>
            <person name="Varghese N."/>
            <person name="Submissions S."/>
        </authorList>
    </citation>
    <scope>NUCLEOTIDE SEQUENCE [LARGE SCALE GENOMIC DNA]</scope>
    <source>
        <strain evidence="3">DSM 13234</strain>
    </source>
</reference>
<gene>
    <name evidence="2" type="ORF">SAMN04244559_01831</name>
</gene>
<keyword evidence="3" id="KW-1185">Reference proteome</keyword>
<dbReference type="EMBL" id="FNWO01000006">
    <property type="protein sequence ID" value="SEH35710.1"/>
    <property type="molecule type" value="Genomic_DNA"/>
</dbReference>
<dbReference type="RefSeq" id="WP_074767783.1">
    <property type="nucleotide sequence ID" value="NZ_FNWO01000006.1"/>
</dbReference>
<evidence type="ECO:0000313" key="3">
    <source>
        <dbReference type="Proteomes" id="UP000182983"/>
    </source>
</evidence>
<feature type="transmembrane region" description="Helical" evidence="1">
    <location>
        <begin position="20"/>
        <end position="41"/>
    </location>
</feature>
<protein>
    <submittedName>
        <fullName evidence="2">Uncharacterized membrane protein</fullName>
    </submittedName>
</protein>
<keyword evidence="1" id="KW-0812">Transmembrane</keyword>
<dbReference type="Proteomes" id="UP000182983">
    <property type="component" value="Unassembled WGS sequence"/>
</dbReference>